<sequence length="38" mass="4471">MVTLLARHKNDLYSLDHFYFYILFIASGHGMAAWQRIA</sequence>
<evidence type="ECO:0000313" key="3">
    <source>
        <dbReference type="Proteomes" id="UP000076442"/>
    </source>
</evidence>
<feature type="transmembrane region" description="Helical" evidence="1">
    <location>
        <begin position="18"/>
        <end position="34"/>
    </location>
</feature>
<proteinExistence type="predicted"/>
<name>A0AAP1DY41_BACIU</name>
<gene>
    <name evidence="2" type="ORF">B4122_3988</name>
</gene>
<dbReference type="AlphaFoldDB" id="A0AAP1DY41"/>
<evidence type="ECO:0000256" key="1">
    <source>
        <dbReference type="SAM" id="Phobius"/>
    </source>
</evidence>
<keyword evidence="1" id="KW-1133">Transmembrane helix</keyword>
<reference evidence="2 3" key="1">
    <citation type="submission" date="2015-09" db="EMBL/GenBank/DDBJ databases">
        <title>Spore heat resistance.</title>
        <authorList>
            <person name="Boekhorst J."/>
            <person name="Berendsen E.M."/>
            <person name="Wells-Bennik M.H."/>
            <person name="Kuipers O.P."/>
        </authorList>
    </citation>
    <scope>NUCLEOTIDE SEQUENCE [LARGE SCALE GENOMIC DNA]</scope>
    <source>
        <strain evidence="2 3">B4122</strain>
    </source>
</reference>
<accession>A0AAP1DY41</accession>
<dbReference type="Proteomes" id="UP000076442">
    <property type="component" value="Unassembled WGS sequence"/>
</dbReference>
<keyword evidence="1" id="KW-0472">Membrane</keyword>
<protein>
    <submittedName>
        <fullName evidence="2">Uncharacterized protein</fullName>
    </submittedName>
</protein>
<organism evidence="2 3">
    <name type="scientific">Bacillus subtilis</name>
    <dbReference type="NCBI Taxonomy" id="1423"/>
    <lineage>
        <taxon>Bacteria</taxon>
        <taxon>Bacillati</taxon>
        <taxon>Bacillota</taxon>
        <taxon>Bacilli</taxon>
        <taxon>Bacillales</taxon>
        <taxon>Bacillaceae</taxon>
        <taxon>Bacillus</taxon>
    </lineage>
</organism>
<keyword evidence="1" id="KW-0812">Transmembrane</keyword>
<dbReference type="EMBL" id="LJZV01000026">
    <property type="protein sequence ID" value="KZD88563.1"/>
    <property type="molecule type" value="Genomic_DNA"/>
</dbReference>
<evidence type="ECO:0000313" key="2">
    <source>
        <dbReference type="EMBL" id="KZD88563.1"/>
    </source>
</evidence>
<comment type="caution">
    <text evidence="2">The sequence shown here is derived from an EMBL/GenBank/DDBJ whole genome shotgun (WGS) entry which is preliminary data.</text>
</comment>